<feature type="compositionally biased region" description="Polar residues" evidence="1">
    <location>
        <begin position="269"/>
        <end position="286"/>
    </location>
</feature>
<accession>A0A6A4GW47</accession>
<dbReference type="AlphaFoldDB" id="A0A6A4GW47"/>
<sequence length="304" mass="31855">MIENKETDNVDFVEGGAVSSISRDQSPQPFSSIETLGSSASQTSSSGAIELSPSSASQTPGFGLDLALPGSEHPTPFSPSAFNLCLPGEMQQSYNFNPNSVEPNSFQQQNQLPSSSTSVIPSRGLFDLLSGSQPHHQPSSSGQITLNGANDLLLSQRNQMTVLEQSMDLVDSKIDEIDQWIHGPGPLATGTEFNEADGGYSNTSSGLDAPSSDMPTMDSTVDELFGPYTFPSPVGGGVNYGNDGTMDVSFINPVILSEKSSALVPSPEHATTSHAGLGNTSTSAQKRNLDAGEPSSPKAKRRKG</sequence>
<feature type="region of interest" description="Disordered" evidence="1">
    <location>
        <begin position="95"/>
        <end position="118"/>
    </location>
</feature>
<feature type="region of interest" description="Disordered" evidence="1">
    <location>
        <begin position="1"/>
        <end position="73"/>
    </location>
</feature>
<dbReference type="EMBL" id="ML769688">
    <property type="protein sequence ID" value="KAE9389643.1"/>
    <property type="molecule type" value="Genomic_DNA"/>
</dbReference>
<evidence type="ECO:0000256" key="1">
    <source>
        <dbReference type="SAM" id="MobiDB-lite"/>
    </source>
</evidence>
<proteinExistence type="predicted"/>
<organism evidence="2 3">
    <name type="scientific">Gymnopus androsaceus JB14</name>
    <dbReference type="NCBI Taxonomy" id="1447944"/>
    <lineage>
        <taxon>Eukaryota</taxon>
        <taxon>Fungi</taxon>
        <taxon>Dikarya</taxon>
        <taxon>Basidiomycota</taxon>
        <taxon>Agaricomycotina</taxon>
        <taxon>Agaricomycetes</taxon>
        <taxon>Agaricomycetidae</taxon>
        <taxon>Agaricales</taxon>
        <taxon>Marasmiineae</taxon>
        <taxon>Omphalotaceae</taxon>
        <taxon>Gymnopus</taxon>
    </lineage>
</organism>
<dbReference type="Proteomes" id="UP000799118">
    <property type="component" value="Unassembled WGS sequence"/>
</dbReference>
<feature type="compositionally biased region" description="Low complexity" evidence="1">
    <location>
        <begin position="37"/>
        <end position="48"/>
    </location>
</feature>
<evidence type="ECO:0000313" key="3">
    <source>
        <dbReference type="Proteomes" id="UP000799118"/>
    </source>
</evidence>
<feature type="compositionally biased region" description="Polar residues" evidence="1">
    <location>
        <begin position="19"/>
        <end position="36"/>
    </location>
</feature>
<keyword evidence="3" id="KW-1185">Reference proteome</keyword>
<gene>
    <name evidence="2" type="ORF">BT96DRAFT_393444</name>
</gene>
<protein>
    <submittedName>
        <fullName evidence="2">Uncharacterized protein</fullName>
    </submittedName>
</protein>
<feature type="region of interest" description="Disordered" evidence="1">
    <location>
        <begin position="261"/>
        <end position="304"/>
    </location>
</feature>
<name>A0A6A4GW47_9AGAR</name>
<evidence type="ECO:0000313" key="2">
    <source>
        <dbReference type="EMBL" id="KAE9389643.1"/>
    </source>
</evidence>
<reference evidence="2" key="1">
    <citation type="journal article" date="2019" name="Environ. Microbiol.">
        <title>Fungal ecological strategies reflected in gene transcription - a case study of two litter decomposers.</title>
        <authorList>
            <person name="Barbi F."/>
            <person name="Kohler A."/>
            <person name="Barry K."/>
            <person name="Baskaran P."/>
            <person name="Daum C."/>
            <person name="Fauchery L."/>
            <person name="Ihrmark K."/>
            <person name="Kuo A."/>
            <person name="LaButti K."/>
            <person name="Lipzen A."/>
            <person name="Morin E."/>
            <person name="Grigoriev I.V."/>
            <person name="Henrissat B."/>
            <person name="Lindahl B."/>
            <person name="Martin F."/>
        </authorList>
    </citation>
    <scope>NUCLEOTIDE SEQUENCE</scope>
    <source>
        <strain evidence="2">JB14</strain>
    </source>
</reference>